<accession>Q144R4</accession>
<keyword evidence="3" id="KW-1185">Reference proteome</keyword>
<protein>
    <submittedName>
        <fullName evidence="2">Uncharacterized protein</fullName>
    </submittedName>
</protein>
<dbReference type="EMBL" id="CP000270">
    <property type="protein sequence ID" value="ABE29175.1"/>
    <property type="molecule type" value="Genomic_DNA"/>
</dbReference>
<organism evidence="2 3">
    <name type="scientific">Paraburkholderia xenovorans (strain LB400)</name>
    <dbReference type="NCBI Taxonomy" id="266265"/>
    <lineage>
        <taxon>Bacteria</taxon>
        <taxon>Pseudomonadati</taxon>
        <taxon>Pseudomonadota</taxon>
        <taxon>Betaproteobacteria</taxon>
        <taxon>Burkholderiales</taxon>
        <taxon>Burkholderiaceae</taxon>
        <taxon>Paraburkholderia</taxon>
    </lineage>
</organism>
<name>Q144R4_PARXL</name>
<dbReference type="Proteomes" id="UP000001817">
    <property type="component" value="Chromosome 1"/>
</dbReference>
<reference evidence="2 3" key="1">
    <citation type="journal article" date="2006" name="Proc. Natl. Acad. Sci. U.S.A.">
        <title>Burkholderia xenovorans LB400 harbors a multi-replicon, 9.73-Mbp genome shaped for versatility.</title>
        <authorList>
            <person name="Chain P.S."/>
            <person name="Denef V.J."/>
            <person name="Konstantinidis K.T."/>
            <person name="Vergez L.M."/>
            <person name="Agullo L."/>
            <person name="Reyes V.L."/>
            <person name="Hauser L."/>
            <person name="Cordova M."/>
            <person name="Gomez L."/>
            <person name="Gonzalez M."/>
            <person name="Land M."/>
            <person name="Lao V."/>
            <person name="Larimer F."/>
            <person name="LiPuma J.J."/>
            <person name="Mahenthiralingam E."/>
            <person name="Malfatti S.A."/>
            <person name="Marx C.J."/>
            <person name="Parnell J.J."/>
            <person name="Ramette A."/>
            <person name="Richardson P."/>
            <person name="Seeger M."/>
            <person name="Smith D."/>
            <person name="Spilker T."/>
            <person name="Sul W.J."/>
            <person name="Tsoi T.V."/>
            <person name="Ulrich L.E."/>
            <person name="Zhulin I.B."/>
            <person name="Tiedje J.M."/>
        </authorList>
    </citation>
    <scope>NUCLEOTIDE SEQUENCE [LARGE SCALE GENOMIC DNA]</scope>
    <source>
        <strain evidence="2 3">LB400</strain>
    </source>
</reference>
<dbReference type="KEGG" id="bxe:Bxe_A3823"/>
<evidence type="ECO:0000313" key="2">
    <source>
        <dbReference type="EMBL" id="ABE29175.1"/>
    </source>
</evidence>
<dbReference type="PATRIC" id="fig|266265.5.peg.665"/>
<sequence>MRCRADRGPRRIRTVPDQSKTKVPGSIKTREQVMRQNIQKLCQARIHTFTPECVELQDGTFDFHLRHAVEGTLPSADRHYEVGVFSTSEEGYAAALAYGDKYIAEHKFGM</sequence>
<evidence type="ECO:0000313" key="3">
    <source>
        <dbReference type="Proteomes" id="UP000001817"/>
    </source>
</evidence>
<evidence type="ECO:0000256" key="1">
    <source>
        <dbReference type="SAM" id="MobiDB-lite"/>
    </source>
</evidence>
<feature type="region of interest" description="Disordered" evidence="1">
    <location>
        <begin position="1"/>
        <end position="26"/>
    </location>
</feature>
<gene>
    <name evidence="2" type="ORF">Bxe_A3823</name>
</gene>
<dbReference type="AlphaFoldDB" id="Q144R4"/>
<proteinExistence type="predicted"/>
<dbReference type="STRING" id="266265.Bxe_A3823"/>